<protein>
    <submittedName>
        <fullName evidence="1">Uncharacterized protein</fullName>
    </submittedName>
</protein>
<accession>A0A0G9MWN0</accession>
<comment type="caution">
    <text evidence="1">The sequence shown here is derived from an EMBL/GenBank/DDBJ whole genome shotgun (WGS) entry which is preliminary data.</text>
</comment>
<dbReference type="RefSeq" id="WP_047002574.1">
    <property type="nucleotide sequence ID" value="NZ_LBHB01000001.1"/>
</dbReference>
<dbReference type="PATRIC" id="fig|1581420.6.peg.290"/>
<name>A0A0G9MWN0_9SPHN</name>
<dbReference type="OrthoDB" id="7410095at2"/>
<keyword evidence="2" id="KW-1185">Reference proteome</keyword>
<sequence>MIEGKVTLVRGKAATSEDWGQHQFLALPSPGDRLMVERDGTEHYATVLAIHHAPLAAGVKGKPTVEVVAKWTGSGPKLR</sequence>
<proteinExistence type="predicted"/>
<dbReference type="Proteomes" id="UP000053464">
    <property type="component" value="Unassembled WGS sequence"/>
</dbReference>
<evidence type="ECO:0000313" key="2">
    <source>
        <dbReference type="Proteomes" id="UP000053464"/>
    </source>
</evidence>
<dbReference type="AlphaFoldDB" id="A0A0G9MWN0"/>
<evidence type="ECO:0000313" key="1">
    <source>
        <dbReference type="EMBL" id="KLE35172.1"/>
    </source>
</evidence>
<dbReference type="EMBL" id="LBHB01000001">
    <property type="protein sequence ID" value="KLE35172.1"/>
    <property type="molecule type" value="Genomic_DNA"/>
</dbReference>
<reference evidence="1 2" key="1">
    <citation type="submission" date="2015-04" db="EMBL/GenBank/DDBJ databases">
        <title>The draft genome sequence of Erythrobacter luteus KA37.</title>
        <authorList>
            <person name="Zhuang L."/>
            <person name="Liu Y."/>
            <person name="Shao Z."/>
        </authorList>
    </citation>
    <scope>NUCLEOTIDE SEQUENCE [LARGE SCALE GENOMIC DNA]</scope>
    <source>
        <strain evidence="1 2">KA37</strain>
    </source>
</reference>
<organism evidence="1 2">
    <name type="scientific">Aurantiacibacter luteus</name>
    <dbReference type="NCBI Taxonomy" id="1581420"/>
    <lineage>
        <taxon>Bacteria</taxon>
        <taxon>Pseudomonadati</taxon>
        <taxon>Pseudomonadota</taxon>
        <taxon>Alphaproteobacteria</taxon>
        <taxon>Sphingomonadales</taxon>
        <taxon>Erythrobacteraceae</taxon>
        <taxon>Aurantiacibacter</taxon>
    </lineage>
</organism>
<gene>
    <name evidence="1" type="ORF">AAW00_01435</name>
</gene>
<dbReference type="STRING" id="1581420.AAW00_01435"/>